<name>A0ABQ4UYB4_9HYPH</name>
<dbReference type="Gene3D" id="1.20.120.1940">
    <property type="entry name" value="YfdX protein domain"/>
    <property type="match status" value="1"/>
</dbReference>
<proteinExistence type="predicted"/>
<feature type="signal peptide" evidence="2">
    <location>
        <begin position="1"/>
        <end position="23"/>
    </location>
</feature>
<feature type="chain" id="PRO_5045434766" description="YfdX protein" evidence="2">
    <location>
        <begin position="24"/>
        <end position="294"/>
    </location>
</feature>
<organism evidence="3 4">
    <name type="scientific">Methylorubrum suomiense</name>
    <dbReference type="NCBI Taxonomy" id="144191"/>
    <lineage>
        <taxon>Bacteria</taxon>
        <taxon>Pseudomonadati</taxon>
        <taxon>Pseudomonadota</taxon>
        <taxon>Alphaproteobacteria</taxon>
        <taxon>Hyphomicrobiales</taxon>
        <taxon>Methylobacteriaceae</taxon>
        <taxon>Methylorubrum</taxon>
    </lineage>
</organism>
<dbReference type="RefSeq" id="WP_171015458.1">
    <property type="nucleotide sequence ID" value="NZ_BPRE01000012.1"/>
</dbReference>
<keyword evidence="2" id="KW-0732">Signal</keyword>
<dbReference type="Gene3D" id="6.10.250.2140">
    <property type="match status" value="1"/>
</dbReference>
<sequence length="294" mass="30517">MTRHSLLAGILVATTALGGAAYAAEHAAPPMTAQAPLTESPAQKSVDRDVIKLSADGAAAYRDMGSARLALFEVEPSRAKTFIERAQSALAKAKSDDAVFTRAEAALHQPANAKARTETRDTTSDSAEKAVAWLPVDSQLTLGEDFVPTPEKNAAIADADHSLRSGDRKAATETLRLAGINVNTTVAVLPLAKTTEDVQRAAGLIDQGKYYEANAVLKQAEDRMRFDVADLAMVPDTAAAKAQTATPSKPEAGRVAPTKNTQSHPAAAATEGMKSDPGTAAAPQPVPAPAKSAS</sequence>
<evidence type="ECO:0000256" key="1">
    <source>
        <dbReference type="SAM" id="MobiDB-lite"/>
    </source>
</evidence>
<evidence type="ECO:0008006" key="5">
    <source>
        <dbReference type="Google" id="ProtNLM"/>
    </source>
</evidence>
<dbReference type="InterPro" id="IPR021236">
    <property type="entry name" value="Uncharacterised_YfdX"/>
</dbReference>
<reference evidence="3" key="2">
    <citation type="submission" date="2021-08" db="EMBL/GenBank/DDBJ databases">
        <authorList>
            <person name="Tani A."/>
            <person name="Ola A."/>
            <person name="Ogura Y."/>
            <person name="Katsura K."/>
            <person name="Hayashi T."/>
        </authorList>
    </citation>
    <scope>NUCLEOTIDE SEQUENCE</scope>
    <source>
        <strain evidence="3">DSM 14458</strain>
    </source>
</reference>
<evidence type="ECO:0000313" key="4">
    <source>
        <dbReference type="Proteomes" id="UP001055093"/>
    </source>
</evidence>
<dbReference type="Proteomes" id="UP001055093">
    <property type="component" value="Unassembled WGS sequence"/>
</dbReference>
<evidence type="ECO:0000313" key="3">
    <source>
        <dbReference type="EMBL" id="GJE77000.1"/>
    </source>
</evidence>
<reference evidence="3" key="1">
    <citation type="journal article" date="2021" name="Front. Microbiol.">
        <title>Comprehensive Comparative Genomics and Phenotyping of Methylobacterium Species.</title>
        <authorList>
            <person name="Alessa O."/>
            <person name="Ogura Y."/>
            <person name="Fujitani Y."/>
            <person name="Takami H."/>
            <person name="Hayashi T."/>
            <person name="Sahin N."/>
            <person name="Tani A."/>
        </authorList>
    </citation>
    <scope>NUCLEOTIDE SEQUENCE</scope>
    <source>
        <strain evidence="3">DSM 14458</strain>
    </source>
</reference>
<feature type="region of interest" description="Disordered" evidence="1">
    <location>
        <begin position="240"/>
        <end position="294"/>
    </location>
</feature>
<gene>
    <name evidence="3" type="ORF">BGCPKDLD_3600</name>
</gene>
<dbReference type="Pfam" id="PF10938">
    <property type="entry name" value="YfdX"/>
    <property type="match status" value="1"/>
</dbReference>
<protein>
    <recommendedName>
        <fullName evidence="5">YfdX protein</fullName>
    </recommendedName>
</protein>
<accession>A0ABQ4UYB4</accession>
<keyword evidence="4" id="KW-1185">Reference proteome</keyword>
<comment type="caution">
    <text evidence="3">The sequence shown here is derived from an EMBL/GenBank/DDBJ whole genome shotgun (WGS) entry which is preliminary data.</text>
</comment>
<dbReference type="EMBL" id="BPRE01000012">
    <property type="protein sequence ID" value="GJE77000.1"/>
    <property type="molecule type" value="Genomic_DNA"/>
</dbReference>
<evidence type="ECO:0000256" key="2">
    <source>
        <dbReference type="SAM" id="SignalP"/>
    </source>
</evidence>